<reference evidence="2 3" key="1">
    <citation type="submission" date="2024-04" db="EMBL/GenBank/DDBJ databases">
        <authorList>
            <person name="Fracassetti M."/>
        </authorList>
    </citation>
    <scope>NUCLEOTIDE SEQUENCE [LARGE SCALE GENOMIC DNA]</scope>
</reference>
<protein>
    <recommendedName>
        <fullName evidence="1">Retrotransposon gag domain-containing protein</fullName>
    </recommendedName>
</protein>
<feature type="domain" description="Retrotransposon gag" evidence="1">
    <location>
        <begin position="2"/>
        <end position="87"/>
    </location>
</feature>
<organism evidence="2 3">
    <name type="scientific">Linum trigynum</name>
    <dbReference type="NCBI Taxonomy" id="586398"/>
    <lineage>
        <taxon>Eukaryota</taxon>
        <taxon>Viridiplantae</taxon>
        <taxon>Streptophyta</taxon>
        <taxon>Embryophyta</taxon>
        <taxon>Tracheophyta</taxon>
        <taxon>Spermatophyta</taxon>
        <taxon>Magnoliopsida</taxon>
        <taxon>eudicotyledons</taxon>
        <taxon>Gunneridae</taxon>
        <taxon>Pentapetalae</taxon>
        <taxon>rosids</taxon>
        <taxon>fabids</taxon>
        <taxon>Malpighiales</taxon>
        <taxon>Linaceae</taxon>
        <taxon>Linum</taxon>
    </lineage>
</organism>
<proteinExistence type="predicted"/>
<evidence type="ECO:0000313" key="3">
    <source>
        <dbReference type="Proteomes" id="UP001497516"/>
    </source>
</evidence>
<gene>
    <name evidence="2" type="ORF">LTRI10_LOCUS41629</name>
</gene>
<sequence length="109" mass="12683">MEGQAKEWLDTQPLGSITTFANLVDKFFTRYHPLSKTADLQKHITHFAQEEHETIRDAWERYTSLFLKCSNHGFTDAFKVGTFYHALFPEDKQLIDLVCGRNMLTKMPS</sequence>
<evidence type="ECO:0000259" key="1">
    <source>
        <dbReference type="Pfam" id="PF03732"/>
    </source>
</evidence>
<dbReference type="EMBL" id="OZ034820">
    <property type="protein sequence ID" value="CAL1401581.1"/>
    <property type="molecule type" value="Genomic_DNA"/>
</dbReference>
<dbReference type="AlphaFoldDB" id="A0AAV2FTD1"/>
<accession>A0AAV2FTD1</accession>
<dbReference type="PANTHER" id="PTHR33223:SF11">
    <property type="entry name" value="ELEMENT PROTEIN, PUTATIVE-RELATED"/>
    <property type="match status" value="1"/>
</dbReference>
<dbReference type="Pfam" id="PF03732">
    <property type="entry name" value="Retrotrans_gag"/>
    <property type="match status" value="1"/>
</dbReference>
<keyword evidence="3" id="KW-1185">Reference proteome</keyword>
<evidence type="ECO:0000313" key="2">
    <source>
        <dbReference type="EMBL" id="CAL1401581.1"/>
    </source>
</evidence>
<dbReference type="Proteomes" id="UP001497516">
    <property type="component" value="Chromosome 7"/>
</dbReference>
<dbReference type="InterPro" id="IPR005162">
    <property type="entry name" value="Retrotrans_gag_dom"/>
</dbReference>
<dbReference type="PANTHER" id="PTHR33223">
    <property type="entry name" value="CCHC-TYPE DOMAIN-CONTAINING PROTEIN"/>
    <property type="match status" value="1"/>
</dbReference>
<name>A0AAV2FTD1_9ROSI</name>